<keyword evidence="2" id="KW-0732">Signal</keyword>
<dbReference type="RefSeq" id="WP_386366634.1">
    <property type="nucleotide sequence ID" value="NZ_JBHRXZ010000024.1"/>
</dbReference>
<evidence type="ECO:0000313" key="4">
    <source>
        <dbReference type="Proteomes" id="UP001595630"/>
    </source>
</evidence>
<reference evidence="4" key="1">
    <citation type="journal article" date="2019" name="Int. J. Syst. Evol. Microbiol.">
        <title>The Global Catalogue of Microorganisms (GCM) 10K type strain sequencing project: providing services to taxonomists for standard genome sequencing and annotation.</title>
        <authorList>
            <consortium name="The Broad Institute Genomics Platform"/>
            <consortium name="The Broad Institute Genome Sequencing Center for Infectious Disease"/>
            <person name="Wu L."/>
            <person name="Ma J."/>
        </authorList>
    </citation>
    <scope>NUCLEOTIDE SEQUENCE [LARGE SCALE GENOMIC DNA]</scope>
    <source>
        <strain evidence="4">KCTC 42447</strain>
    </source>
</reference>
<feature type="signal peptide" evidence="2">
    <location>
        <begin position="1"/>
        <end position="19"/>
    </location>
</feature>
<feature type="compositionally biased region" description="Acidic residues" evidence="1">
    <location>
        <begin position="130"/>
        <end position="141"/>
    </location>
</feature>
<keyword evidence="4" id="KW-1185">Reference proteome</keyword>
<proteinExistence type="predicted"/>
<evidence type="ECO:0008006" key="5">
    <source>
        <dbReference type="Google" id="ProtNLM"/>
    </source>
</evidence>
<comment type="caution">
    <text evidence="3">The sequence shown here is derived from an EMBL/GenBank/DDBJ whole genome shotgun (WGS) entry which is preliminary data.</text>
</comment>
<feature type="chain" id="PRO_5046870579" description="DUF1573 domain-containing protein" evidence="2">
    <location>
        <begin position="20"/>
        <end position="141"/>
    </location>
</feature>
<protein>
    <recommendedName>
        <fullName evidence="5">DUF1573 domain-containing protein</fullName>
    </recommendedName>
</protein>
<organism evidence="3 4">
    <name type="scientific">Stutzerimonas tarimensis</name>
    <dbReference type="NCBI Taxonomy" id="1507735"/>
    <lineage>
        <taxon>Bacteria</taxon>
        <taxon>Pseudomonadati</taxon>
        <taxon>Pseudomonadota</taxon>
        <taxon>Gammaproteobacteria</taxon>
        <taxon>Pseudomonadales</taxon>
        <taxon>Pseudomonadaceae</taxon>
        <taxon>Stutzerimonas</taxon>
    </lineage>
</organism>
<evidence type="ECO:0000313" key="3">
    <source>
        <dbReference type="EMBL" id="MFC3609254.1"/>
    </source>
</evidence>
<accession>A0ABV7T7S3</accession>
<sequence length="141" mass="14673">MNKLLVACGLALTTPWTLALAQAQEEVEIIADIGDLDLGIEPMGIPVGDAGIIGTRAVKVINHSGQMVSCTFEVPPEDRTAALSPTAFSVNPNEETIMRVPGEYTPGQPYAVLGCREADGPTGAGTVDVTADDVEAEPIPE</sequence>
<evidence type="ECO:0000256" key="2">
    <source>
        <dbReference type="SAM" id="SignalP"/>
    </source>
</evidence>
<name>A0ABV7T7S3_9GAMM</name>
<feature type="region of interest" description="Disordered" evidence="1">
    <location>
        <begin position="121"/>
        <end position="141"/>
    </location>
</feature>
<evidence type="ECO:0000256" key="1">
    <source>
        <dbReference type="SAM" id="MobiDB-lite"/>
    </source>
</evidence>
<dbReference type="Proteomes" id="UP001595630">
    <property type="component" value="Unassembled WGS sequence"/>
</dbReference>
<gene>
    <name evidence="3" type="ORF">ACFOMF_15865</name>
</gene>
<dbReference type="EMBL" id="JBHRXZ010000024">
    <property type="protein sequence ID" value="MFC3609254.1"/>
    <property type="molecule type" value="Genomic_DNA"/>
</dbReference>